<dbReference type="STRING" id="857340.A0A086T305"/>
<feature type="compositionally biased region" description="Basic residues" evidence="3">
    <location>
        <begin position="534"/>
        <end position="555"/>
    </location>
</feature>
<dbReference type="OrthoDB" id="2196114at2759"/>
<reference evidence="5" key="1">
    <citation type="journal article" date="2014" name="Genome Announc.">
        <title>Genome sequence and annotation of Acremonium chrysogenum, producer of the beta-lactam antibiotic cephalosporin C.</title>
        <authorList>
            <person name="Terfehr D."/>
            <person name="Dahlmann T.A."/>
            <person name="Specht T."/>
            <person name="Zadra I."/>
            <person name="Kuernsteiner H."/>
            <person name="Kueck U."/>
        </authorList>
    </citation>
    <scope>NUCLEOTIDE SEQUENCE [LARGE SCALE GENOMIC DNA]</scope>
    <source>
        <strain evidence="5">ATCC 11550 / CBS 779.69 / DSM 880 / IAM 14645 / JCM 23072 / IMI 49137</strain>
    </source>
</reference>
<dbReference type="EMBL" id="JPKY01000063">
    <property type="protein sequence ID" value="KFH43737.1"/>
    <property type="molecule type" value="Genomic_DNA"/>
</dbReference>
<dbReference type="Proteomes" id="UP000029964">
    <property type="component" value="Unassembled WGS sequence"/>
</dbReference>
<feature type="compositionally biased region" description="Basic residues" evidence="3">
    <location>
        <begin position="651"/>
        <end position="660"/>
    </location>
</feature>
<feature type="compositionally biased region" description="Basic and acidic residues" evidence="3">
    <location>
        <begin position="271"/>
        <end position="289"/>
    </location>
</feature>
<feature type="compositionally biased region" description="Basic and acidic residues" evidence="3">
    <location>
        <begin position="676"/>
        <end position="688"/>
    </location>
</feature>
<feature type="compositionally biased region" description="Basic and acidic residues" evidence="3">
    <location>
        <begin position="775"/>
        <end position="786"/>
    </location>
</feature>
<dbReference type="PRINTS" id="PR00929">
    <property type="entry name" value="ATHOOK"/>
</dbReference>
<evidence type="ECO:0000313" key="5">
    <source>
        <dbReference type="Proteomes" id="UP000029964"/>
    </source>
</evidence>
<proteinExistence type="predicted"/>
<dbReference type="GO" id="GO:0046872">
    <property type="term" value="F:metal ion binding"/>
    <property type="evidence" value="ECO:0007669"/>
    <property type="project" value="UniProtKB-KW"/>
</dbReference>
<dbReference type="CDD" id="cd00022">
    <property type="entry name" value="BIR"/>
    <property type="match status" value="2"/>
</dbReference>
<evidence type="ECO:0000256" key="1">
    <source>
        <dbReference type="ARBA" id="ARBA00022723"/>
    </source>
</evidence>
<feature type="compositionally biased region" description="Basic and acidic residues" evidence="3">
    <location>
        <begin position="472"/>
        <end position="488"/>
    </location>
</feature>
<feature type="region of interest" description="Disordered" evidence="3">
    <location>
        <begin position="197"/>
        <end position="898"/>
    </location>
</feature>
<dbReference type="InterPro" id="IPR051190">
    <property type="entry name" value="Baculoviral_IAP"/>
</dbReference>
<feature type="compositionally biased region" description="Acidic residues" evidence="3">
    <location>
        <begin position="461"/>
        <end position="471"/>
    </location>
</feature>
<dbReference type="InterPro" id="IPR001370">
    <property type="entry name" value="BIR_rpt"/>
</dbReference>
<feature type="compositionally biased region" description="Basic and acidic residues" evidence="3">
    <location>
        <begin position="404"/>
        <end position="416"/>
    </location>
</feature>
<keyword evidence="2" id="KW-0862">Zinc</keyword>
<dbReference type="PROSITE" id="PS50143">
    <property type="entry name" value="BIR_REPEAT_2"/>
    <property type="match status" value="2"/>
</dbReference>
<feature type="compositionally biased region" description="Polar residues" evidence="3">
    <location>
        <begin position="221"/>
        <end position="233"/>
    </location>
</feature>
<dbReference type="Gene3D" id="1.10.1170.10">
    <property type="entry name" value="Inhibitor Of Apoptosis Protein (2mihbC-IAP-1), Chain A"/>
    <property type="match status" value="2"/>
</dbReference>
<name>A0A086T305_HAPC1</name>
<feature type="compositionally biased region" description="Basic and acidic residues" evidence="3">
    <location>
        <begin position="711"/>
        <end position="720"/>
    </location>
</feature>
<feature type="compositionally biased region" description="Basic and acidic residues" evidence="3">
    <location>
        <begin position="605"/>
        <end position="620"/>
    </location>
</feature>
<feature type="compositionally biased region" description="Acidic residues" evidence="3">
    <location>
        <begin position="490"/>
        <end position="513"/>
    </location>
</feature>
<dbReference type="AlphaFoldDB" id="A0A086T305"/>
<dbReference type="InterPro" id="IPR017956">
    <property type="entry name" value="AT_hook_DNA-bd_motif"/>
</dbReference>
<dbReference type="PANTHER" id="PTHR46771:SF5">
    <property type="entry name" value="DETERIN"/>
    <property type="match status" value="1"/>
</dbReference>
<dbReference type="SMART" id="SM00238">
    <property type="entry name" value="BIR"/>
    <property type="match status" value="2"/>
</dbReference>
<feature type="compositionally biased region" description="Polar residues" evidence="3">
    <location>
        <begin position="693"/>
        <end position="702"/>
    </location>
</feature>
<feature type="compositionally biased region" description="Basic residues" evidence="3">
    <location>
        <begin position="204"/>
        <end position="214"/>
    </location>
</feature>
<dbReference type="Pfam" id="PF00653">
    <property type="entry name" value="BIR"/>
    <property type="match status" value="2"/>
</dbReference>
<dbReference type="PANTHER" id="PTHR46771">
    <property type="entry name" value="DETERIN"/>
    <property type="match status" value="1"/>
</dbReference>
<dbReference type="SMART" id="SM00384">
    <property type="entry name" value="AT_hook"/>
    <property type="match status" value="3"/>
</dbReference>
<feature type="compositionally biased region" description="Acidic residues" evidence="3">
    <location>
        <begin position="632"/>
        <end position="644"/>
    </location>
</feature>
<sequence>MEIEPVDDQYFTYHGRLASFQKSKKRGSTAKGSKALNWPHKNIAPEDLARAGFFFQPWPENPDNCVCFLCHKNMDGWEVGDDPLLEHLKHSPSCGWAITAAVEAEIESYALVHPADPTMVEARKATFAGRWPHDGKRGWSCKTKQLVDAGWKYTPTPDSDDNATCTYCSLGLDGWEPKDKPYDEHYNRSPTCPFFLLSSQPNPSKKKARGKAARGSKASRLSTQSVATYTSEAPSMADTTIATTAAGDDTGTTKSRAKKGTATKGRKTKAKKEEPVEVEQKPAPEEHELSPVAIAPKRATRGKKRGSDAVDESTMTVTSQGPARKKRATRSRASAAVENSVVEPPEDHEMTDAPAQKKTTAGKKGRGSTAKRTRKASTRSNTSMASVSSFHTPPADFPDDDEIERQLEADLERPLTDDEDIAADSDSERNKTMKAKTAKGNKITPAMKSEDYAMFDPAPAELDDNDMDDELDALRAEMDMEELNRAPEMELAEELEPEPVPEPEPGPEPELEPEPEREPEREPEPEPEPEQLKVPKKGRKAGPRKASKQTKPKKTKAVEPPLEDEAPPAVPEPAVEPEPQPELPEQLPDERDASLGSTDTVIKNSEPELPKNHSRARESLSRSFLASQGSSEADELAEDPVELEPAEHVQQPKKRGRGRPSKASTASVESVQPKGKLVEPVEHVEPPKKQGRGQPSKSSMASVETVQPTEKPTETVEPPKKRGRGRPRKTSQEDLSAGSAQEKPADPPAKRGRGRPPKKLSSESKSSEAAAQLQEEAKEAEMRAQEDALENDEELDIYEEDAGLSPVQESPIIPSPASQQFAQVPSTPGYGVSPSASGRQAAPTPSQSPQSSDAENEPPSSKPAASATTRRVALAPIETTPVRGSPSKRNVLGGLQTKTPWKPLDLDAVLGTPFAGAEKENGVDRLLRKGKELTSPEKRMTVEEWIYFNAGEAEKVLKHECESMVSRFESEGTKAMNVLEGLVVAE</sequence>
<evidence type="ECO:0000256" key="3">
    <source>
        <dbReference type="SAM" id="MobiDB-lite"/>
    </source>
</evidence>
<feature type="compositionally biased region" description="Polar residues" evidence="3">
    <location>
        <begin position="378"/>
        <end position="391"/>
    </location>
</feature>
<keyword evidence="5" id="KW-1185">Reference proteome</keyword>
<dbReference type="SUPFAM" id="SSF57924">
    <property type="entry name" value="Inhibitor of apoptosis (IAP) repeat"/>
    <property type="match status" value="2"/>
</dbReference>
<feature type="compositionally biased region" description="Polar residues" evidence="3">
    <location>
        <begin position="816"/>
        <end position="826"/>
    </location>
</feature>
<evidence type="ECO:0000256" key="2">
    <source>
        <dbReference type="ARBA" id="ARBA00022833"/>
    </source>
</evidence>
<keyword evidence="1" id="KW-0479">Metal-binding</keyword>
<feature type="compositionally biased region" description="Basic and acidic residues" evidence="3">
    <location>
        <begin position="514"/>
        <end position="524"/>
    </location>
</feature>
<comment type="caution">
    <text evidence="4">The sequence shown here is derived from an EMBL/GenBank/DDBJ whole genome shotgun (WGS) entry which is preliminary data.</text>
</comment>
<feature type="compositionally biased region" description="Basic residues" evidence="3">
    <location>
        <begin position="255"/>
        <end position="270"/>
    </location>
</feature>
<organism evidence="4 5">
    <name type="scientific">Hapsidospora chrysogenum (strain ATCC 11550 / CBS 779.69 / DSM 880 / IAM 14645 / JCM 23072 / IMI 49137)</name>
    <name type="common">Acremonium chrysogenum</name>
    <dbReference type="NCBI Taxonomy" id="857340"/>
    <lineage>
        <taxon>Eukaryota</taxon>
        <taxon>Fungi</taxon>
        <taxon>Dikarya</taxon>
        <taxon>Ascomycota</taxon>
        <taxon>Pezizomycotina</taxon>
        <taxon>Sordariomycetes</taxon>
        <taxon>Hypocreomycetidae</taxon>
        <taxon>Hypocreales</taxon>
        <taxon>Bionectriaceae</taxon>
        <taxon>Hapsidospora</taxon>
    </lineage>
</organism>
<evidence type="ECO:0000313" key="4">
    <source>
        <dbReference type="EMBL" id="KFH43737.1"/>
    </source>
</evidence>
<feature type="compositionally biased region" description="Pro residues" evidence="3">
    <location>
        <begin position="568"/>
        <end position="582"/>
    </location>
</feature>
<protein>
    <submittedName>
        <fullName evidence="4">Uncharacterized protein</fullName>
    </submittedName>
</protein>
<dbReference type="HOGENOM" id="CLU_010318_1_0_1"/>
<feature type="compositionally biased region" description="Low complexity" evidence="3">
    <location>
        <begin position="840"/>
        <end position="853"/>
    </location>
</feature>
<accession>A0A086T305</accession>
<feature type="compositionally biased region" description="Polar residues" evidence="3">
    <location>
        <begin position="621"/>
        <end position="631"/>
    </location>
</feature>
<gene>
    <name evidence="4" type="ORF">ACRE_055030</name>
</gene>
<feature type="compositionally biased region" description="Basic residues" evidence="3">
    <location>
        <begin position="360"/>
        <end position="377"/>
    </location>
</feature>
<feature type="compositionally biased region" description="Low complexity" evidence="3">
    <location>
        <begin position="237"/>
        <end position="253"/>
    </location>
</feature>
<dbReference type="GO" id="GO:0003677">
    <property type="term" value="F:DNA binding"/>
    <property type="evidence" value="ECO:0007669"/>
    <property type="project" value="InterPro"/>
</dbReference>
<feature type="compositionally biased region" description="Acidic residues" evidence="3">
    <location>
        <begin position="787"/>
        <end position="802"/>
    </location>
</feature>